<comment type="similarity">
    <text evidence="1">Belongs to the LysR transcriptional regulatory family.</text>
</comment>
<keyword evidence="2" id="KW-0805">Transcription regulation</keyword>
<evidence type="ECO:0000259" key="5">
    <source>
        <dbReference type="PROSITE" id="PS50931"/>
    </source>
</evidence>
<reference evidence="6 7" key="1">
    <citation type="submission" date="2019-03" db="EMBL/GenBank/DDBJ databases">
        <title>Genomic Encyclopedia of Type Strains, Phase IV (KMG-IV): sequencing the most valuable type-strain genomes for metagenomic binning, comparative biology and taxonomic classification.</title>
        <authorList>
            <person name="Goeker M."/>
        </authorList>
    </citation>
    <scope>NUCLEOTIDE SEQUENCE [LARGE SCALE GENOMIC DNA]</scope>
    <source>
        <strain evidence="6 7">DSM 9035</strain>
    </source>
</reference>
<proteinExistence type="inferred from homology"/>
<name>A0A4R3LYY1_9HYPH</name>
<sequence length="308" mass="33436">MGNLPHGMLDGASVLSLRCFVAVVETQNFSSAARQLRLAPSTVTKQVQLLEAALNVALMHRTTRRVSVTDGGARFYEHCLAILAQIESAAEVMIAEKTLSGHLRVTAPPSFSNAILGPNIHHFLCEHPGIAVDILVSSATPDLIRNRIDVAIVLDAEPTSKLSHAVLGQCRLVLCASPDYCARRGVPERMQDLVRHDCLSGRFSELAEGWTLQDGTGNRTVNVPFRLLSDSGELLRQACLGGAGIGGFYHFHVAEDLAAGRLRRVLPDLELRPKVIHAVIPHRQIARPHARAFIAFIRALIEARGPAV</sequence>
<dbReference type="InterPro" id="IPR036390">
    <property type="entry name" value="WH_DNA-bd_sf"/>
</dbReference>
<gene>
    <name evidence="6" type="ORF">EDC64_10422</name>
</gene>
<dbReference type="SUPFAM" id="SSF46785">
    <property type="entry name" value="Winged helix' DNA-binding domain"/>
    <property type="match status" value="1"/>
</dbReference>
<dbReference type="RefSeq" id="WP_132030820.1">
    <property type="nucleotide sequence ID" value="NZ_SMAI01000004.1"/>
</dbReference>
<dbReference type="Proteomes" id="UP000294664">
    <property type="component" value="Unassembled WGS sequence"/>
</dbReference>
<dbReference type="EMBL" id="SMAI01000004">
    <property type="protein sequence ID" value="TCT05466.1"/>
    <property type="molecule type" value="Genomic_DNA"/>
</dbReference>
<evidence type="ECO:0000256" key="3">
    <source>
        <dbReference type="ARBA" id="ARBA00023125"/>
    </source>
</evidence>
<keyword evidence="4" id="KW-0804">Transcription</keyword>
<dbReference type="PANTHER" id="PTHR30537">
    <property type="entry name" value="HTH-TYPE TRANSCRIPTIONAL REGULATOR"/>
    <property type="match status" value="1"/>
</dbReference>
<evidence type="ECO:0000313" key="6">
    <source>
        <dbReference type="EMBL" id="TCT05466.1"/>
    </source>
</evidence>
<dbReference type="SUPFAM" id="SSF53850">
    <property type="entry name" value="Periplasmic binding protein-like II"/>
    <property type="match status" value="1"/>
</dbReference>
<feature type="domain" description="HTH lysR-type" evidence="5">
    <location>
        <begin position="17"/>
        <end position="69"/>
    </location>
</feature>
<evidence type="ECO:0000256" key="4">
    <source>
        <dbReference type="ARBA" id="ARBA00023163"/>
    </source>
</evidence>
<evidence type="ECO:0000256" key="2">
    <source>
        <dbReference type="ARBA" id="ARBA00023015"/>
    </source>
</evidence>
<organism evidence="6 7">
    <name type="scientific">Aquabacter spiritensis</name>
    <dbReference type="NCBI Taxonomy" id="933073"/>
    <lineage>
        <taxon>Bacteria</taxon>
        <taxon>Pseudomonadati</taxon>
        <taxon>Pseudomonadota</taxon>
        <taxon>Alphaproteobacteria</taxon>
        <taxon>Hyphomicrobiales</taxon>
        <taxon>Xanthobacteraceae</taxon>
        <taxon>Aquabacter</taxon>
    </lineage>
</organism>
<dbReference type="InterPro" id="IPR036388">
    <property type="entry name" value="WH-like_DNA-bd_sf"/>
</dbReference>
<dbReference type="InterPro" id="IPR058163">
    <property type="entry name" value="LysR-type_TF_proteobact-type"/>
</dbReference>
<evidence type="ECO:0000256" key="1">
    <source>
        <dbReference type="ARBA" id="ARBA00009437"/>
    </source>
</evidence>
<dbReference type="AlphaFoldDB" id="A0A4R3LYY1"/>
<dbReference type="FunFam" id="1.10.10.10:FF:000001">
    <property type="entry name" value="LysR family transcriptional regulator"/>
    <property type="match status" value="1"/>
</dbReference>
<keyword evidence="3" id="KW-0238">DNA-binding</keyword>
<keyword evidence="7" id="KW-1185">Reference proteome</keyword>
<dbReference type="Gene3D" id="3.40.190.290">
    <property type="match status" value="1"/>
</dbReference>
<dbReference type="OrthoDB" id="9786526at2"/>
<comment type="caution">
    <text evidence="6">The sequence shown here is derived from an EMBL/GenBank/DDBJ whole genome shotgun (WGS) entry which is preliminary data.</text>
</comment>
<dbReference type="Pfam" id="PF00126">
    <property type="entry name" value="HTH_1"/>
    <property type="match status" value="1"/>
</dbReference>
<dbReference type="GO" id="GO:0003700">
    <property type="term" value="F:DNA-binding transcription factor activity"/>
    <property type="evidence" value="ECO:0007669"/>
    <property type="project" value="InterPro"/>
</dbReference>
<dbReference type="Pfam" id="PF03466">
    <property type="entry name" value="LysR_substrate"/>
    <property type="match status" value="1"/>
</dbReference>
<dbReference type="Gene3D" id="1.10.10.10">
    <property type="entry name" value="Winged helix-like DNA-binding domain superfamily/Winged helix DNA-binding domain"/>
    <property type="match status" value="1"/>
</dbReference>
<dbReference type="PANTHER" id="PTHR30537:SF5">
    <property type="entry name" value="HTH-TYPE TRANSCRIPTIONAL ACTIVATOR TTDR-RELATED"/>
    <property type="match status" value="1"/>
</dbReference>
<evidence type="ECO:0000313" key="7">
    <source>
        <dbReference type="Proteomes" id="UP000294664"/>
    </source>
</evidence>
<accession>A0A4R3LYY1</accession>
<dbReference type="GO" id="GO:0003677">
    <property type="term" value="F:DNA binding"/>
    <property type="evidence" value="ECO:0007669"/>
    <property type="project" value="UniProtKB-KW"/>
</dbReference>
<dbReference type="InterPro" id="IPR000847">
    <property type="entry name" value="LysR_HTH_N"/>
</dbReference>
<protein>
    <submittedName>
        <fullName evidence="6">LysR family transcriptional regulator</fullName>
    </submittedName>
</protein>
<dbReference type="InterPro" id="IPR005119">
    <property type="entry name" value="LysR_subst-bd"/>
</dbReference>
<dbReference type="CDD" id="cd08422">
    <property type="entry name" value="PBP2_CrgA_like"/>
    <property type="match status" value="1"/>
</dbReference>
<dbReference type="PROSITE" id="PS50931">
    <property type="entry name" value="HTH_LYSR"/>
    <property type="match status" value="1"/>
</dbReference>